<dbReference type="PANTHER" id="PTHR36933:SF1">
    <property type="entry name" value="SLL0788 PROTEIN"/>
    <property type="match status" value="1"/>
</dbReference>
<dbReference type="RefSeq" id="WP_244925344.1">
    <property type="nucleotide sequence ID" value="NZ_CP033325.1"/>
</dbReference>
<feature type="compositionally biased region" description="Polar residues" evidence="1">
    <location>
        <begin position="77"/>
        <end position="87"/>
    </location>
</feature>
<proteinExistence type="predicted"/>
<feature type="region of interest" description="Disordered" evidence="1">
    <location>
        <begin position="1"/>
        <end position="26"/>
    </location>
</feature>
<dbReference type="InterPro" id="IPR012347">
    <property type="entry name" value="Ferritin-like"/>
</dbReference>
<reference evidence="4" key="1">
    <citation type="journal article" date="2019" name="Int. J. Syst. Evol. Microbiol.">
        <title>The Global Catalogue of Microorganisms (GCM) 10K type strain sequencing project: providing services to taxonomists for standard genome sequencing and annotation.</title>
        <authorList>
            <consortium name="The Broad Institute Genomics Platform"/>
            <consortium name="The Broad Institute Genome Sequencing Center for Infectious Disease"/>
            <person name="Wu L."/>
            <person name="Ma J."/>
        </authorList>
    </citation>
    <scope>NUCLEOTIDE SEQUENCE [LARGE SCALE GENOMIC DNA]</scope>
    <source>
        <strain evidence="4">JCM 3369</strain>
    </source>
</reference>
<evidence type="ECO:0000313" key="3">
    <source>
        <dbReference type="EMBL" id="MFC4554065.1"/>
    </source>
</evidence>
<comment type="caution">
    <text evidence="3">The sequence shown here is derived from an EMBL/GenBank/DDBJ whole genome shotgun (WGS) entry which is preliminary data.</text>
</comment>
<feature type="region of interest" description="Disordered" evidence="1">
    <location>
        <begin position="49"/>
        <end position="104"/>
    </location>
</feature>
<dbReference type="InterPro" id="IPR005183">
    <property type="entry name" value="DUF305_CopM-like"/>
</dbReference>
<dbReference type="Gene3D" id="1.20.1260.10">
    <property type="match status" value="1"/>
</dbReference>
<dbReference type="EMBL" id="JBHSGF010000001">
    <property type="protein sequence ID" value="MFC4554065.1"/>
    <property type="molecule type" value="Genomic_DNA"/>
</dbReference>
<dbReference type="PANTHER" id="PTHR36933">
    <property type="entry name" value="SLL0788 PROTEIN"/>
    <property type="match status" value="1"/>
</dbReference>
<sequence>MKGRSPHLPEALMRRRPLTPSPRAVVAPPRGRARLAAGAALAVALLAGCGSAGDGPGDAPSVGTPTGNASADEVTVPTPSAGPSATASDAAVPEGRCEAPDPDEVASNEADVTFLRGMIPHHEQAVIMSETLLAAPGVPADVATAAEAIIAAQGPEIDEMTTLLQGCGGEVAVGVHDHEAHGHGGDHEIHGMLTAAELDALAEAEGTDAARLYLEHMIAHHEGAVAMAREHGETGAQPEVLALSERIVADQEAEIDELAALLSGL</sequence>
<dbReference type="Pfam" id="PF03713">
    <property type="entry name" value="DUF305"/>
    <property type="match status" value="1"/>
</dbReference>
<organism evidence="3 4">
    <name type="scientific">Georgenia faecalis</name>
    <dbReference type="NCBI Taxonomy" id="2483799"/>
    <lineage>
        <taxon>Bacteria</taxon>
        <taxon>Bacillati</taxon>
        <taxon>Actinomycetota</taxon>
        <taxon>Actinomycetes</taxon>
        <taxon>Micrococcales</taxon>
        <taxon>Bogoriellaceae</taxon>
        <taxon>Georgenia</taxon>
    </lineage>
</organism>
<evidence type="ECO:0000259" key="2">
    <source>
        <dbReference type="Pfam" id="PF03713"/>
    </source>
</evidence>
<keyword evidence="4" id="KW-1185">Reference proteome</keyword>
<accession>A0ABV9D5R1</accession>
<evidence type="ECO:0000313" key="4">
    <source>
        <dbReference type="Proteomes" id="UP001595955"/>
    </source>
</evidence>
<evidence type="ECO:0000256" key="1">
    <source>
        <dbReference type="SAM" id="MobiDB-lite"/>
    </source>
</evidence>
<feature type="domain" description="DUF305" evidence="2">
    <location>
        <begin position="111"/>
        <end position="262"/>
    </location>
</feature>
<dbReference type="Proteomes" id="UP001595955">
    <property type="component" value="Unassembled WGS sequence"/>
</dbReference>
<gene>
    <name evidence="3" type="ORF">ACFO3F_02295</name>
</gene>
<protein>
    <submittedName>
        <fullName evidence="3">DUF305 domain-containing protein</fullName>
    </submittedName>
</protein>
<name>A0ABV9D5R1_9MICO</name>